<keyword evidence="2" id="KW-1003">Cell membrane</keyword>
<dbReference type="PANTHER" id="PTHR30482:SF17">
    <property type="entry name" value="ABC TRANSPORTER ATP-BINDING PROTEIN"/>
    <property type="match status" value="1"/>
</dbReference>
<dbReference type="OrthoDB" id="9814461at2"/>
<feature type="transmembrane region" description="Helical" evidence="7">
    <location>
        <begin position="242"/>
        <end position="270"/>
    </location>
</feature>
<proteinExistence type="predicted"/>
<keyword evidence="3 7" id="KW-0812">Transmembrane</keyword>
<dbReference type="PANTHER" id="PTHR30482">
    <property type="entry name" value="HIGH-AFFINITY BRANCHED-CHAIN AMINO ACID TRANSPORT SYSTEM PERMEASE"/>
    <property type="match status" value="1"/>
</dbReference>
<feature type="transmembrane region" description="Helical" evidence="7">
    <location>
        <begin position="89"/>
        <end position="110"/>
    </location>
</feature>
<organism evidence="8 9">
    <name type="scientific">Micromonospora kangleipakensis</name>
    <dbReference type="NCBI Taxonomy" id="1077942"/>
    <lineage>
        <taxon>Bacteria</taxon>
        <taxon>Bacillati</taxon>
        <taxon>Actinomycetota</taxon>
        <taxon>Actinomycetes</taxon>
        <taxon>Micromonosporales</taxon>
        <taxon>Micromonosporaceae</taxon>
        <taxon>Micromonospora</taxon>
    </lineage>
</organism>
<gene>
    <name evidence="8" type="ORF">EV384_3444</name>
</gene>
<sequence>MITVPVKRLFGGLVIWLAILAMLLALPGHVSRGNQELVLTLLIWVGVAQAWNIIGGIGGQMSLGQSVFVGAGGYTVAMTMIKLQPGWPAALVGAVVVSALVAWLLAFPLLRLSGVHFTIGSSAVALGLLAWMVTWEWTGESRGLNIPLDAIPDRATKFRVVAFAAVLACVVTYVLLRSTFGLRLMAVRDNEDAAAALGVSPRRVKGQAFVLSAALTGLMGGVVALNQASIEPNSMFGLTWSVTALVMVIVGGMGTLWGPVIGAYVIYYVVDRSLDNQPVLQALLSGVLIIAVIVLFPGGIMGVLQQGWTWLTGLVSRGKIARRRRHPSPSPHRSRPLPETGSVR</sequence>
<feature type="transmembrane region" description="Helical" evidence="7">
    <location>
        <begin position="117"/>
        <end position="138"/>
    </location>
</feature>
<dbReference type="EMBL" id="SHLD01000001">
    <property type="protein sequence ID" value="RZU74944.1"/>
    <property type="molecule type" value="Genomic_DNA"/>
</dbReference>
<keyword evidence="9" id="KW-1185">Reference proteome</keyword>
<evidence type="ECO:0000256" key="3">
    <source>
        <dbReference type="ARBA" id="ARBA00022692"/>
    </source>
</evidence>
<evidence type="ECO:0000313" key="9">
    <source>
        <dbReference type="Proteomes" id="UP000294114"/>
    </source>
</evidence>
<dbReference type="RefSeq" id="WP_130334575.1">
    <property type="nucleotide sequence ID" value="NZ_SHLD01000001.1"/>
</dbReference>
<evidence type="ECO:0000256" key="7">
    <source>
        <dbReference type="SAM" id="Phobius"/>
    </source>
</evidence>
<comment type="caution">
    <text evidence="8">The sequence shown here is derived from an EMBL/GenBank/DDBJ whole genome shotgun (WGS) entry which is preliminary data.</text>
</comment>
<dbReference type="GO" id="GO:0015658">
    <property type="term" value="F:branched-chain amino acid transmembrane transporter activity"/>
    <property type="evidence" value="ECO:0007669"/>
    <property type="project" value="InterPro"/>
</dbReference>
<evidence type="ECO:0000256" key="6">
    <source>
        <dbReference type="SAM" id="MobiDB-lite"/>
    </source>
</evidence>
<feature type="transmembrane region" description="Helical" evidence="7">
    <location>
        <begin position="158"/>
        <end position="176"/>
    </location>
</feature>
<feature type="compositionally biased region" description="Basic residues" evidence="6">
    <location>
        <begin position="321"/>
        <end position="335"/>
    </location>
</feature>
<protein>
    <submittedName>
        <fullName evidence="8">Amino acid/amide ABC transporter membrane protein 2 (HAAT family)</fullName>
    </submittedName>
</protein>
<accession>A0A4Q8BAX4</accession>
<feature type="region of interest" description="Disordered" evidence="6">
    <location>
        <begin position="321"/>
        <end position="344"/>
    </location>
</feature>
<keyword evidence="4 7" id="KW-1133">Transmembrane helix</keyword>
<reference evidence="8 9" key="1">
    <citation type="submission" date="2019-02" db="EMBL/GenBank/DDBJ databases">
        <title>Sequencing the genomes of 1000 actinobacteria strains.</title>
        <authorList>
            <person name="Klenk H.-P."/>
        </authorList>
    </citation>
    <scope>NUCLEOTIDE SEQUENCE [LARGE SCALE GENOMIC DNA]</scope>
    <source>
        <strain evidence="8 9">DSM 45612</strain>
    </source>
</reference>
<dbReference type="AlphaFoldDB" id="A0A4Q8BAX4"/>
<name>A0A4Q8BAX4_9ACTN</name>
<dbReference type="Proteomes" id="UP000294114">
    <property type="component" value="Unassembled WGS sequence"/>
</dbReference>
<evidence type="ECO:0000256" key="1">
    <source>
        <dbReference type="ARBA" id="ARBA00004651"/>
    </source>
</evidence>
<evidence type="ECO:0000256" key="4">
    <source>
        <dbReference type="ARBA" id="ARBA00022989"/>
    </source>
</evidence>
<evidence type="ECO:0000256" key="2">
    <source>
        <dbReference type="ARBA" id="ARBA00022475"/>
    </source>
</evidence>
<dbReference type="InterPro" id="IPR001851">
    <property type="entry name" value="ABC_transp_permease"/>
</dbReference>
<keyword evidence="5 7" id="KW-0472">Membrane</keyword>
<evidence type="ECO:0000313" key="8">
    <source>
        <dbReference type="EMBL" id="RZU74944.1"/>
    </source>
</evidence>
<feature type="transmembrane region" description="Helical" evidence="7">
    <location>
        <begin position="208"/>
        <end position="230"/>
    </location>
</feature>
<dbReference type="Pfam" id="PF02653">
    <property type="entry name" value="BPD_transp_2"/>
    <property type="match status" value="1"/>
</dbReference>
<feature type="transmembrane region" description="Helical" evidence="7">
    <location>
        <begin position="282"/>
        <end position="304"/>
    </location>
</feature>
<comment type="subcellular location">
    <subcellularLocation>
        <location evidence="1">Cell membrane</location>
        <topology evidence="1">Multi-pass membrane protein</topology>
    </subcellularLocation>
</comment>
<dbReference type="CDD" id="cd06581">
    <property type="entry name" value="TM_PBP1_LivM_like"/>
    <property type="match status" value="1"/>
</dbReference>
<evidence type="ECO:0000256" key="5">
    <source>
        <dbReference type="ARBA" id="ARBA00023136"/>
    </source>
</evidence>
<dbReference type="GO" id="GO:0005886">
    <property type="term" value="C:plasma membrane"/>
    <property type="evidence" value="ECO:0007669"/>
    <property type="project" value="UniProtKB-SubCell"/>
</dbReference>
<dbReference type="InterPro" id="IPR043428">
    <property type="entry name" value="LivM-like"/>
</dbReference>
<feature type="transmembrane region" description="Helical" evidence="7">
    <location>
        <begin position="35"/>
        <end position="54"/>
    </location>
</feature>